<keyword evidence="12" id="KW-1185">Reference proteome</keyword>
<feature type="domain" description="Roc" evidence="10">
    <location>
        <begin position="278"/>
        <end position="628"/>
    </location>
</feature>
<dbReference type="InterPro" id="IPR032171">
    <property type="entry name" value="COR-A"/>
</dbReference>
<evidence type="ECO:0000256" key="1">
    <source>
        <dbReference type="ARBA" id="ARBA00012513"/>
    </source>
</evidence>
<dbReference type="EC" id="2.7.11.1" evidence="1"/>
<dbReference type="Gene3D" id="2.130.10.10">
    <property type="entry name" value="YVTN repeat-like/Quinoprotein amine dehydrogenase"/>
    <property type="match status" value="1"/>
</dbReference>
<dbReference type="PANTHER" id="PTHR12449">
    <property type="entry name" value="DEATH DOMAIN-CONTAINING PROTEIN"/>
    <property type="match status" value="1"/>
</dbReference>
<keyword evidence="5" id="KW-0418">Kinase</keyword>
<keyword evidence="3" id="KW-0677">Repeat</keyword>
<name>A0ABD3XSJ0_SINWO</name>
<dbReference type="InterPro" id="IPR036388">
    <property type="entry name" value="WH-like_DNA-bd_sf"/>
</dbReference>
<dbReference type="GO" id="GO:0016301">
    <property type="term" value="F:kinase activity"/>
    <property type="evidence" value="ECO:0007669"/>
    <property type="project" value="UniProtKB-KW"/>
</dbReference>
<accession>A0ABD3XSJ0</accession>
<dbReference type="Gene3D" id="3.40.50.300">
    <property type="entry name" value="P-loop containing nucleotide triphosphate hydrolases"/>
    <property type="match status" value="2"/>
</dbReference>
<dbReference type="InterPro" id="IPR027417">
    <property type="entry name" value="P-loop_NTPase"/>
</dbReference>
<evidence type="ECO:0000313" key="11">
    <source>
        <dbReference type="EMBL" id="KAL3889187.1"/>
    </source>
</evidence>
<evidence type="ECO:0000256" key="9">
    <source>
        <dbReference type="SAM" id="MobiDB-lite"/>
    </source>
</evidence>
<feature type="compositionally biased region" description="Polar residues" evidence="9">
    <location>
        <begin position="985"/>
        <end position="1006"/>
    </location>
</feature>
<dbReference type="InterPro" id="IPR020859">
    <property type="entry name" value="ROC"/>
</dbReference>
<dbReference type="Gene3D" id="3.30.70.1390">
    <property type="entry name" value="ROC domain from the Parkinson's disease-associated leucine-rich repeat kinase 2"/>
    <property type="match status" value="1"/>
</dbReference>
<dbReference type="CDD" id="cd00882">
    <property type="entry name" value="Ras_like_GTPase"/>
    <property type="match status" value="1"/>
</dbReference>
<feature type="non-terminal residue" evidence="11">
    <location>
        <position position="1"/>
    </location>
</feature>
<feature type="compositionally biased region" description="Polar residues" evidence="9">
    <location>
        <begin position="414"/>
        <end position="429"/>
    </location>
</feature>
<evidence type="ECO:0000256" key="2">
    <source>
        <dbReference type="ARBA" id="ARBA00022679"/>
    </source>
</evidence>
<dbReference type="AlphaFoldDB" id="A0ABD3XSJ0"/>
<dbReference type="GO" id="GO:0005524">
    <property type="term" value="F:ATP binding"/>
    <property type="evidence" value="ECO:0007669"/>
    <property type="project" value="UniProtKB-KW"/>
</dbReference>
<sequence>AGGKPGYSRCVVTDDMLIAIDGGDERSLDVYNLHGGKRITSHRLEDWPWDVCLINTTEVAVCLGRKVVILSVTSRDGVKLVNTLQTGLWCYSLVKWRSDKLVISGKIGVMLCWRIVSITDGRLDSTHDICTGRGWTRMAVREDTVYISCRTHDFITAGVYAFNLLTNKQKFLYQHRELTPWSIMADRDYVYVCDMGSNRIHQLTDSGQLVTIHTVSSEPWSMFYDDQHGLIYTTSYASNVITVYKIESSRQQDSVIPAEILKMDTGSLHIYKNALCDGYEKVYNIRVMVVGQYGVGKTTLTQRLLGKNVNISERHSTEGIDVHIECSKVSLSTGEWTTQEKNADKYSRLQRLVRLLNEHSNKQQSKREQDRQSELDDQVISVEYDNSHTQHNLLVSKERYDGEPLEQDKPVSVEPSTNQIVKEPSSQPVESPIVRLHPESSSGIHSKGNEKDTVMEILKQVNETSGKLEKDTMQYAALALWDFAGQHSFYTTHQTFLTSRAIYLLVINLSQQVTAFIQENECFLDAKGKQLCNIPEMMEIWLNMIHSCAPSSHPGNPPVILIGTHVDKIPEKNRQKVIDEYFMKLRQMLKSKPLVLHLVDDIAIDNTLESDPSLEKLKRRIFELASQQPHWGEEKPARWLPLEQAIMTMRDSDVKVAPLSLIEEINRSSSVKIEDRGELELFLNFQHDIGTILYFNADGLRENIVLNPQWMIDVFRSLITAKTFIKQHPTITEEWFEFEETGKLTHKLIDAIWTKEKPDLHDNKDYLLLVMEKLNIIAKPMSYTMDGESVKKEDYYLAPCILRQETPREIICPESDPNEKSTSALCFVSKEKCLPPPIFHRLVGACLTHWPIAKQDEENLIYCGCCLFDIDKYHRLSLHFLGHVIFSRVTIMGVSNISKSSKLCSGARQFIYENLLKIIGNLGQSLEFEPHIQCPGCKADSLKGMIAVTELQKENVVVCRSHDKGHPLESQQLLQFWFEDGEQTTNVDETSQVPEKVPSTSRNTGPSVDDTDRFMHIACLLVNVGSKVLRRLLLYHTVTPTCTLDQYLANKRIDIDNLRKRKILNKSQMAILFPQGGTTNMGNYDITLLSALFTNIVPNISPQQLNMIQSLRDKRNEIFAHAKSVTVNSNDYQTLWNDICRDLEALSKPCGDPDFDNEISKEIDSILVSTVQGTTLLDTIKTHPRRMETLEKLVQYVISCIALKSNQDSDNSNT</sequence>
<dbReference type="PANTHER" id="PTHR12449:SF18">
    <property type="entry name" value="DEATH DOMAIN-CONTAINING PROTEIN"/>
    <property type="match status" value="1"/>
</dbReference>
<dbReference type="Proteomes" id="UP001634394">
    <property type="component" value="Unassembled WGS sequence"/>
</dbReference>
<dbReference type="Pfam" id="PF18738">
    <property type="entry name" value="HEPN_DZIP3"/>
    <property type="match status" value="1"/>
</dbReference>
<evidence type="ECO:0000256" key="5">
    <source>
        <dbReference type="ARBA" id="ARBA00022777"/>
    </source>
</evidence>
<feature type="compositionally biased region" description="Basic and acidic residues" evidence="9">
    <location>
        <begin position="400"/>
        <end position="411"/>
    </location>
</feature>
<dbReference type="EMBL" id="JBJQND010000001">
    <property type="protein sequence ID" value="KAL3889187.1"/>
    <property type="molecule type" value="Genomic_DNA"/>
</dbReference>
<evidence type="ECO:0000256" key="7">
    <source>
        <dbReference type="ARBA" id="ARBA00047899"/>
    </source>
</evidence>
<evidence type="ECO:0000256" key="6">
    <source>
        <dbReference type="ARBA" id="ARBA00022840"/>
    </source>
</evidence>
<evidence type="ECO:0000256" key="4">
    <source>
        <dbReference type="ARBA" id="ARBA00022741"/>
    </source>
</evidence>
<comment type="catalytic activity">
    <reaction evidence="7">
        <text>L-threonyl-[protein] + ATP = O-phospho-L-threonyl-[protein] + ADP + H(+)</text>
        <dbReference type="Rhea" id="RHEA:46608"/>
        <dbReference type="Rhea" id="RHEA-COMP:11060"/>
        <dbReference type="Rhea" id="RHEA-COMP:11605"/>
        <dbReference type="ChEBI" id="CHEBI:15378"/>
        <dbReference type="ChEBI" id="CHEBI:30013"/>
        <dbReference type="ChEBI" id="CHEBI:30616"/>
        <dbReference type="ChEBI" id="CHEBI:61977"/>
        <dbReference type="ChEBI" id="CHEBI:456216"/>
        <dbReference type="EC" id="2.7.11.1"/>
    </reaction>
</comment>
<dbReference type="InterPro" id="IPR011044">
    <property type="entry name" value="Quino_amine_DH_bsu"/>
</dbReference>
<evidence type="ECO:0000259" key="10">
    <source>
        <dbReference type="PROSITE" id="PS51424"/>
    </source>
</evidence>
<dbReference type="Pfam" id="PF16095">
    <property type="entry name" value="COR-A"/>
    <property type="match status" value="1"/>
</dbReference>
<comment type="caution">
    <text evidence="11">The sequence shown here is derived from an EMBL/GenBank/DDBJ whole genome shotgun (WGS) entry which is preliminary data.</text>
</comment>
<reference evidence="11 12" key="1">
    <citation type="submission" date="2024-11" db="EMBL/GenBank/DDBJ databases">
        <title>Chromosome-level genome assembly of the freshwater bivalve Anodonta woodiana.</title>
        <authorList>
            <person name="Chen X."/>
        </authorList>
    </citation>
    <scope>NUCLEOTIDE SEQUENCE [LARGE SCALE GENOMIC DNA]</scope>
    <source>
        <strain evidence="11">MN2024</strain>
        <tissue evidence="11">Gills</tissue>
    </source>
</reference>
<feature type="region of interest" description="Disordered" evidence="9">
    <location>
        <begin position="985"/>
        <end position="1008"/>
    </location>
</feature>
<proteinExistence type="predicted"/>
<comment type="catalytic activity">
    <reaction evidence="8">
        <text>L-seryl-[protein] + ATP = O-phospho-L-seryl-[protein] + ADP + H(+)</text>
        <dbReference type="Rhea" id="RHEA:17989"/>
        <dbReference type="Rhea" id="RHEA-COMP:9863"/>
        <dbReference type="Rhea" id="RHEA-COMP:11604"/>
        <dbReference type="ChEBI" id="CHEBI:15378"/>
        <dbReference type="ChEBI" id="CHEBI:29999"/>
        <dbReference type="ChEBI" id="CHEBI:30616"/>
        <dbReference type="ChEBI" id="CHEBI:83421"/>
        <dbReference type="ChEBI" id="CHEBI:456216"/>
        <dbReference type="EC" id="2.7.11.1"/>
    </reaction>
</comment>
<protein>
    <recommendedName>
        <fullName evidence="1">non-specific serine/threonine protein kinase</fullName>
        <ecNumber evidence="1">2.7.11.1</ecNumber>
    </recommendedName>
</protein>
<organism evidence="11 12">
    <name type="scientific">Sinanodonta woodiana</name>
    <name type="common">Chinese pond mussel</name>
    <name type="synonym">Anodonta woodiana</name>
    <dbReference type="NCBI Taxonomy" id="1069815"/>
    <lineage>
        <taxon>Eukaryota</taxon>
        <taxon>Metazoa</taxon>
        <taxon>Spiralia</taxon>
        <taxon>Lophotrochozoa</taxon>
        <taxon>Mollusca</taxon>
        <taxon>Bivalvia</taxon>
        <taxon>Autobranchia</taxon>
        <taxon>Heteroconchia</taxon>
        <taxon>Palaeoheterodonta</taxon>
        <taxon>Unionida</taxon>
        <taxon>Unionoidea</taxon>
        <taxon>Unionidae</taxon>
        <taxon>Unioninae</taxon>
        <taxon>Sinanodonta</taxon>
    </lineage>
</organism>
<keyword evidence="2" id="KW-0808">Transferase</keyword>
<dbReference type="Gene3D" id="1.10.10.10">
    <property type="entry name" value="Winged helix-like DNA-binding domain superfamily/Winged helix DNA-binding domain"/>
    <property type="match status" value="1"/>
</dbReference>
<feature type="region of interest" description="Disordered" evidence="9">
    <location>
        <begin position="400"/>
        <end position="431"/>
    </location>
</feature>
<dbReference type="SUPFAM" id="SSF52540">
    <property type="entry name" value="P-loop containing nucleoside triphosphate hydrolases"/>
    <property type="match status" value="1"/>
</dbReference>
<dbReference type="InterPro" id="IPR041249">
    <property type="entry name" value="HEPN_DZIP3"/>
</dbReference>
<dbReference type="SUPFAM" id="SSF50969">
    <property type="entry name" value="YVTN repeat-like/Quinoprotein amine dehydrogenase"/>
    <property type="match status" value="1"/>
</dbReference>
<dbReference type="InterPro" id="IPR039788">
    <property type="entry name" value="NOL4/NOL4L"/>
</dbReference>
<evidence type="ECO:0000256" key="3">
    <source>
        <dbReference type="ARBA" id="ARBA00022737"/>
    </source>
</evidence>
<dbReference type="InterPro" id="IPR015943">
    <property type="entry name" value="WD40/YVTN_repeat-like_dom_sf"/>
</dbReference>
<dbReference type="PROSITE" id="PS51424">
    <property type="entry name" value="ROC"/>
    <property type="match status" value="1"/>
</dbReference>
<keyword evidence="6" id="KW-0067">ATP-binding</keyword>
<evidence type="ECO:0000313" key="12">
    <source>
        <dbReference type="Proteomes" id="UP001634394"/>
    </source>
</evidence>
<evidence type="ECO:0000256" key="8">
    <source>
        <dbReference type="ARBA" id="ARBA00048679"/>
    </source>
</evidence>
<dbReference type="Pfam" id="PF08477">
    <property type="entry name" value="Roc"/>
    <property type="match status" value="1"/>
</dbReference>
<gene>
    <name evidence="11" type="ORF">ACJMK2_001537</name>
</gene>
<keyword evidence="4" id="KW-0547">Nucleotide-binding</keyword>